<dbReference type="RefSeq" id="WP_350356532.1">
    <property type="nucleotide sequence ID" value="NZ_AP027144.1"/>
</dbReference>
<proteinExistence type="predicted"/>
<dbReference type="NCBIfam" id="NF037957">
    <property type="entry name" value="freyrasin_like"/>
    <property type="match status" value="1"/>
</dbReference>
<reference evidence="1 2" key="1">
    <citation type="journal article" date="2023" name="Int. J. Syst. Evol. Microbiol.">
        <title>Methylocystis iwaonis sp. nov., a type II methane-oxidizing bacterium from surface soil of a rice paddy field in Japan, and emended description of the genus Methylocystis (ex Whittenbury et al. 1970) Bowman et al. 1993.</title>
        <authorList>
            <person name="Kaise H."/>
            <person name="Sawadogo J.B."/>
            <person name="Alam M.S."/>
            <person name="Ueno C."/>
            <person name="Dianou D."/>
            <person name="Shinjo R."/>
            <person name="Asakawa S."/>
        </authorList>
    </citation>
    <scope>NUCLEOTIDE SEQUENCE [LARGE SCALE GENOMIC DNA]</scope>
    <source>
        <strain evidence="1 2">SS37A-Re</strain>
    </source>
</reference>
<dbReference type="Proteomes" id="UP001317629">
    <property type="component" value="Plasmid pSS37A-Re-2"/>
</dbReference>
<protein>
    <submittedName>
        <fullName evidence="1">Uncharacterized protein</fullName>
    </submittedName>
</protein>
<name>A0ABN6VKT0_9HYPH</name>
<sequence>MAQKTDPGSLPNIEEILKSLQKQHGYNITFSKKFIEKWEEIKAHGVDNVQKYGCFINDACIACDTCDLCDKCDTLDWCVTSDTQ</sequence>
<keyword evidence="2" id="KW-1185">Reference proteome</keyword>
<accession>A0ABN6VKT0</accession>
<gene>
    <name evidence="1" type="ORF">SS37A_38750</name>
</gene>
<geneLocation type="plasmid" evidence="1 2">
    <name>pSS37A-Re-2</name>
</geneLocation>
<organism evidence="1 2">
    <name type="scientific">Methylocystis iwaonis</name>
    <dbReference type="NCBI Taxonomy" id="2885079"/>
    <lineage>
        <taxon>Bacteria</taxon>
        <taxon>Pseudomonadati</taxon>
        <taxon>Pseudomonadota</taxon>
        <taxon>Alphaproteobacteria</taxon>
        <taxon>Hyphomicrobiales</taxon>
        <taxon>Methylocystaceae</taxon>
        <taxon>Methylocystis</taxon>
    </lineage>
</organism>
<evidence type="ECO:0000313" key="2">
    <source>
        <dbReference type="Proteomes" id="UP001317629"/>
    </source>
</evidence>
<evidence type="ECO:0000313" key="1">
    <source>
        <dbReference type="EMBL" id="BDV36345.1"/>
    </source>
</evidence>
<dbReference type="EMBL" id="AP027144">
    <property type="protein sequence ID" value="BDV36345.1"/>
    <property type="molecule type" value="Genomic_DNA"/>
</dbReference>
<keyword evidence="1" id="KW-0614">Plasmid</keyword>